<dbReference type="InterPro" id="IPR015908">
    <property type="entry name" value="Allantoicase_dom"/>
</dbReference>
<dbReference type="GO" id="GO:0000256">
    <property type="term" value="P:allantoin catabolic process"/>
    <property type="evidence" value="ECO:0007669"/>
    <property type="project" value="UniProtKB-UniRule"/>
</dbReference>
<comment type="similarity">
    <text evidence="1 2">Belongs to the allantoicase family.</text>
</comment>
<organism evidence="4 5">
    <name type="scientific">Amycolatopsis iheyensis</name>
    <dbReference type="NCBI Taxonomy" id="2945988"/>
    <lineage>
        <taxon>Bacteria</taxon>
        <taxon>Bacillati</taxon>
        <taxon>Actinomycetota</taxon>
        <taxon>Actinomycetes</taxon>
        <taxon>Pseudonocardiales</taxon>
        <taxon>Pseudonocardiaceae</taxon>
        <taxon>Amycolatopsis</taxon>
    </lineage>
</organism>
<dbReference type="Gene3D" id="2.60.120.260">
    <property type="entry name" value="Galactose-binding domain-like"/>
    <property type="match status" value="2"/>
</dbReference>
<evidence type="ECO:0000256" key="1">
    <source>
        <dbReference type="ARBA" id="ARBA00009242"/>
    </source>
</evidence>
<reference evidence="4" key="1">
    <citation type="submission" date="2022-06" db="EMBL/GenBank/DDBJ databases">
        <title>Amycolatopsis iheyaensis sp. nov., a new species of the genus Amycolatopsis isolated from soil in Iheya island, Japan.</title>
        <authorList>
            <person name="Ngamcharungchit C."/>
            <person name="Kanto H."/>
            <person name="Take A."/>
            <person name="Intra B."/>
            <person name="Matsumoto A."/>
            <person name="Panbangred W."/>
            <person name="Inahashi Y."/>
        </authorList>
    </citation>
    <scope>NUCLEOTIDE SEQUENCE</scope>
    <source>
        <strain evidence="4">OK19-0408</strain>
    </source>
</reference>
<evidence type="ECO:0000313" key="4">
    <source>
        <dbReference type="EMBL" id="MCR6484655.1"/>
    </source>
</evidence>
<dbReference type="EC" id="3.5.3.4" evidence="2"/>
<proteinExistence type="inferred from homology"/>
<dbReference type="Proteomes" id="UP001144096">
    <property type="component" value="Unassembled WGS sequence"/>
</dbReference>
<accession>A0A9X2ND76</accession>
<sequence length="337" mass="37025">MEAALTDRPEWTELPDLASRRFGGTVMWATDELFAEKENLVNPWVPAHRAETFGPKGQVYDGWETRRHREPGDDQAIVRLGLAGTVTGVIVDTAFFKGNYPPFVSVEAASVPGYPSAAEVAEADWDVLVDRAPAAGHTENFYAVNGSRRYTHVRLTQHPDGGVARLRVHGAPIPDPDLLDVDALDLAALENGALVTGCSNKFYSSPNNMLSPGLAAHQAEGWETARRRDDGNDWVTVRLAGAGIVRFAELDTSNLKGNAPGWASVRGRDTYGEWVDLLPKTRLQPDTRHRFALKDAPEVTEVRLDIHPDGGLARLRLFGRLTEAGRTNLKARFSQTR</sequence>
<evidence type="ECO:0000256" key="2">
    <source>
        <dbReference type="HAMAP-Rule" id="MF_00813"/>
    </source>
</evidence>
<feature type="domain" description="Allantoicase" evidence="3">
    <location>
        <begin position="192"/>
        <end position="321"/>
    </location>
</feature>
<dbReference type="RefSeq" id="WP_257921477.1">
    <property type="nucleotide sequence ID" value="NZ_JAMXQV010000008.1"/>
</dbReference>
<keyword evidence="5" id="KW-1185">Reference proteome</keyword>
<dbReference type="InterPro" id="IPR008979">
    <property type="entry name" value="Galactose-bd-like_sf"/>
</dbReference>
<dbReference type="Pfam" id="PF03561">
    <property type="entry name" value="Allantoicase"/>
    <property type="match status" value="2"/>
</dbReference>
<dbReference type="EMBL" id="JAMXQV010000008">
    <property type="protein sequence ID" value="MCR6484655.1"/>
    <property type="molecule type" value="Genomic_DNA"/>
</dbReference>
<dbReference type="GO" id="GO:0004037">
    <property type="term" value="F:allantoicase activity"/>
    <property type="evidence" value="ECO:0007669"/>
    <property type="project" value="UniProtKB-UniRule"/>
</dbReference>
<dbReference type="InterPro" id="IPR005164">
    <property type="entry name" value="Allantoicase"/>
</dbReference>
<comment type="pathway">
    <text evidence="2">Nitrogen metabolism; (S)-allantoin degradation; (S)-ureidoglycolate from allantoate (aminidohydrolase route): step 1/1.</text>
</comment>
<comment type="caution">
    <text evidence="4">The sequence shown here is derived from an EMBL/GenBank/DDBJ whole genome shotgun (WGS) entry which is preliminary data.</text>
</comment>
<keyword evidence="2" id="KW-0659">Purine metabolism</keyword>
<keyword evidence="2 4" id="KW-0378">Hydrolase</keyword>
<dbReference type="HAMAP" id="MF_00813">
    <property type="entry name" value="Allantoicase"/>
    <property type="match status" value="1"/>
</dbReference>
<protein>
    <recommendedName>
        <fullName evidence="2">Probable allantoicase</fullName>
        <ecNumber evidence="2">3.5.3.4</ecNumber>
    </recommendedName>
    <alternativeName>
        <fullName evidence="2">Allantoate amidinohydrolase</fullName>
    </alternativeName>
</protein>
<dbReference type="GO" id="GO:0006144">
    <property type="term" value="P:purine nucleobase metabolic process"/>
    <property type="evidence" value="ECO:0007669"/>
    <property type="project" value="UniProtKB-KW"/>
</dbReference>
<dbReference type="PANTHER" id="PTHR12045:SF3">
    <property type="entry name" value="INACTIVE ALLANTOICASE-RELATED"/>
    <property type="match status" value="1"/>
</dbReference>
<dbReference type="SUPFAM" id="SSF49785">
    <property type="entry name" value="Galactose-binding domain-like"/>
    <property type="match status" value="2"/>
</dbReference>
<evidence type="ECO:0000313" key="5">
    <source>
        <dbReference type="Proteomes" id="UP001144096"/>
    </source>
</evidence>
<dbReference type="PANTHER" id="PTHR12045">
    <property type="entry name" value="ALLANTOICASE"/>
    <property type="match status" value="1"/>
</dbReference>
<gene>
    <name evidence="2 4" type="primary">alc</name>
    <name evidence="4" type="ORF">M8542_17655</name>
</gene>
<name>A0A9X2ND76_9PSEU</name>
<comment type="catalytic activity">
    <reaction evidence="2">
        <text>allantoate + H2O = (S)-ureidoglycolate + urea</text>
        <dbReference type="Rhea" id="RHEA:11016"/>
        <dbReference type="ChEBI" id="CHEBI:15377"/>
        <dbReference type="ChEBI" id="CHEBI:16199"/>
        <dbReference type="ChEBI" id="CHEBI:17536"/>
        <dbReference type="ChEBI" id="CHEBI:57296"/>
        <dbReference type="EC" id="3.5.3.4"/>
    </reaction>
</comment>
<dbReference type="AlphaFoldDB" id="A0A9X2ND76"/>
<dbReference type="NCBIfam" id="TIGR02961">
    <property type="entry name" value="allantoicase"/>
    <property type="match status" value="1"/>
</dbReference>
<evidence type="ECO:0000259" key="3">
    <source>
        <dbReference type="Pfam" id="PF03561"/>
    </source>
</evidence>
<feature type="domain" description="Allantoicase" evidence="3">
    <location>
        <begin position="23"/>
        <end position="172"/>
    </location>
</feature>